<name>A0ABQ7DVW8_BRACR</name>
<evidence type="ECO:0000256" key="1">
    <source>
        <dbReference type="SAM" id="MobiDB-lite"/>
    </source>
</evidence>
<protein>
    <submittedName>
        <fullName evidence="2">Uncharacterized protein</fullName>
    </submittedName>
</protein>
<gene>
    <name evidence="2" type="ORF">DY000_02030116</name>
</gene>
<proteinExistence type="predicted"/>
<organism evidence="2 3">
    <name type="scientific">Brassica cretica</name>
    <name type="common">Mustard</name>
    <dbReference type="NCBI Taxonomy" id="69181"/>
    <lineage>
        <taxon>Eukaryota</taxon>
        <taxon>Viridiplantae</taxon>
        <taxon>Streptophyta</taxon>
        <taxon>Embryophyta</taxon>
        <taxon>Tracheophyta</taxon>
        <taxon>Spermatophyta</taxon>
        <taxon>Magnoliopsida</taxon>
        <taxon>eudicotyledons</taxon>
        <taxon>Gunneridae</taxon>
        <taxon>Pentapetalae</taxon>
        <taxon>rosids</taxon>
        <taxon>malvids</taxon>
        <taxon>Brassicales</taxon>
        <taxon>Brassicaceae</taxon>
        <taxon>Brassiceae</taxon>
        <taxon>Brassica</taxon>
    </lineage>
</organism>
<comment type="caution">
    <text evidence="2">The sequence shown here is derived from an EMBL/GenBank/DDBJ whole genome shotgun (WGS) entry which is preliminary data.</text>
</comment>
<evidence type="ECO:0000313" key="2">
    <source>
        <dbReference type="EMBL" id="KAF3581310.1"/>
    </source>
</evidence>
<feature type="region of interest" description="Disordered" evidence="1">
    <location>
        <begin position="9"/>
        <end position="34"/>
    </location>
</feature>
<keyword evidence="3" id="KW-1185">Reference proteome</keyword>
<dbReference type="Proteomes" id="UP000266723">
    <property type="component" value="Unassembled WGS sequence"/>
</dbReference>
<accession>A0ABQ7DVW8</accession>
<reference evidence="2 3" key="1">
    <citation type="journal article" date="2020" name="BMC Genomics">
        <title>Intraspecific diversification of the crop wild relative Brassica cretica Lam. using demographic model selection.</title>
        <authorList>
            <person name="Kioukis A."/>
            <person name="Michalopoulou V.A."/>
            <person name="Briers L."/>
            <person name="Pirintsos S."/>
            <person name="Studholme D.J."/>
            <person name="Pavlidis P."/>
            <person name="Sarris P.F."/>
        </authorList>
    </citation>
    <scope>NUCLEOTIDE SEQUENCE [LARGE SCALE GENOMIC DNA]</scope>
    <source>
        <strain evidence="3">cv. PFS-1207/04</strain>
    </source>
</reference>
<sequence length="87" mass="9649">MSSMLQFLFTVHPGPPPSSPTNSSASHRVARGGRDARTRLRWSLLQLHDEANNGQISQKIQNLKLEISSFSDVKLLRRHESTVVAVG</sequence>
<dbReference type="EMBL" id="QGKV02000649">
    <property type="protein sequence ID" value="KAF3581310.1"/>
    <property type="molecule type" value="Genomic_DNA"/>
</dbReference>
<evidence type="ECO:0000313" key="3">
    <source>
        <dbReference type="Proteomes" id="UP000266723"/>
    </source>
</evidence>